<dbReference type="RefSeq" id="WP_197311580.1">
    <property type="nucleotide sequence ID" value="NZ_JADZLT010000050.1"/>
</dbReference>
<gene>
    <name evidence="3" type="ORF">I5731_11830</name>
</gene>
<name>A0A931I1J1_9HYPH</name>
<dbReference type="Proteomes" id="UP000631694">
    <property type="component" value="Unassembled WGS sequence"/>
</dbReference>
<accession>A0A931I1J1</accession>
<keyword evidence="4" id="KW-1185">Reference proteome</keyword>
<feature type="region of interest" description="Disordered" evidence="1">
    <location>
        <begin position="37"/>
        <end position="83"/>
    </location>
</feature>
<evidence type="ECO:0000313" key="3">
    <source>
        <dbReference type="EMBL" id="MBH0238515.1"/>
    </source>
</evidence>
<sequence>MTRFALAVISTALCLISAAPLARAATEVPTQRIIGPGLDVGAGDAEGPAPFQLPPGVTRPSQEPPADEAGDDAPDVPPPTVYYGDAELPPAIASLRAELIAAAKSGDPEQLRPIIERQPEHPVFADQEAEDVIDTLKAESGDVEGREILAILLDILESGWVKIDEGTPNETYIWPYFAHYPADKLTPPQLVEVFQVMTAGDFAEIEATGVYSFYRVEIAADGRWKRFSMSE</sequence>
<evidence type="ECO:0000256" key="1">
    <source>
        <dbReference type="SAM" id="MobiDB-lite"/>
    </source>
</evidence>
<proteinExistence type="predicted"/>
<evidence type="ECO:0000256" key="2">
    <source>
        <dbReference type="SAM" id="SignalP"/>
    </source>
</evidence>
<dbReference type="EMBL" id="JADZLT010000050">
    <property type="protein sequence ID" value="MBH0238515.1"/>
    <property type="molecule type" value="Genomic_DNA"/>
</dbReference>
<dbReference type="AlphaFoldDB" id="A0A931I1J1"/>
<keyword evidence="2" id="KW-0732">Signal</keyword>
<organism evidence="3 4">
    <name type="scientific">Methylobrevis albus</name>
    <dbReference type="NCBI Taxonomy" id="2793297"/>
    <lineage>
        <taxon>Bacteria</taxon>
        <taxon>Pseudomonadati</taxon>
        <taxon>Pseudomonadota</taxon>
        <taxon>Alphaproteobacteria</taxon>
        <taxon>Hyphomicrobiales</taxon>
        <taxon>Pleomorphomonadaceae</taxon>
        <taxon>Methylobrevis</taxon>
    </lineage>
</organism>
<feature type="compositionally biased region" description="Acidic residues" evidence="1">
    <location>
        <begin position="65"/>
        <end position="74"/>
    </location>
</feature>
<feature type="chain" id="PRO_5036736506" evidence="2">
    <location>
        <begin position="25"/>
        <end position="231"/>
    </location>
</feature>
<comment type="caution">
    <text evidence="3">The sequence shown here is derived from an EMBL/GenBank/DDBJ whole genome shotgun (WGS) entry which is preliminary data.</text>
</comment>
<protein>
    <submittedName>
        <fullName evidence="3">Uncharacterized protein</fullName>
    </submittedName>
</protein>
<reference evidence="3" key="1">
    <citation type="submission" date="2020-12" db="EMBL/GenBank/DDBJ databases">
        <title>Methylobrevis albus sp. nov., isolated from fresh water lack sediment.</title>
        <authorList>
            <person name="Zou Q."/>
        </authorList>
    </citation>
    <scope>NUCLEOTIDE SEQUENCE</scope>
    <source>
        <strain evidence="3">L22</strain>
    </source>
</reference>
<feature type="signal peptide" evidence="2">
    <location>
        <begin position="1"/>
        <end position="24"/>
    </location>
</feature>
<evidence type="ECO:0000313" key="4">
    <source>
        <dbReference type="Proteomes" id="UP000631694"/>
    </source>
</evidence>